<dbReference type="KEGG" id="cad:Curi_c18220"/>
<evidence type="ECO:0000256" key="9">
    <source>
        <dbReference type="ARBA" id="ARBA00022723"/>
    </source>
</evidence>
<dbReference type="SFLD" id="SFLDG01082">
    <property type="entry name" value="B12-binding_domain_containing"/>
    <property type="match status" value="1"/>
</dbReference>
<dbReference type="InterPro" id="IPR007197">
    <property type="entry name" value="rSAM"/>
</dbReference>
<protein>
    <recommendedName>
        <fullName evidence="15">Threonylcarbamoyladenosine tRNA methylthiotransferase MtaB</fullName>
        <ecNumber evidence="3">2.8.4.5</ecNumber>
    </recommendedName>
    <alternativeName>
        <fullName evidence="12">tRNA-t(6)A37 methylthiotransferase</fullName>
    </alternativeName>
</protein>
<dbReference type="InterPro" id="IPR034557">
    <property type="entry name" value="ThrcA_tRNA_MEthiotransferase"/>
</dbReference>
<feature type="domain" description="TRAM" evidence="16">
    <location>
        <begin position="372"/>
        <end position="434"/>
    </location>
</feature>
<evidence type="ECO:0000256" key="15">
    <source>
        <dbReference type="ARBA" id="ARBA00069898"/>
    </source>
</evidence>
<evidence type="ECO:0000256" key="1">
    <source>
        <dbReference type="ARBA" id="ARBA00001966"/>
    </source>
</evidence>
<keyword evidence="10" id="KW-0408">Iron</keyword>
<dbReference type="InterPro" id="IPR005839">
    <property type="entry name" value="Methylthiotransferase"/>
</dbReference>
<dbReference type="PROSITE" id="PS01278">
    <property type="entry name" value="MTTASE_RADICAL"/>
    <property type="match status" value="1"/>
</dbReference>
<comment type="cofactor">
    <cofactor evidence="1">
        <name>[4Fe-4S] cluster</name>
        <dbReference type="ChEBI" id="CHEBI:49883"/>
    </cofactor>
</comment>
<dbReference type="HOGENOM" id="CLU_018697_1_0_9"/>
<dbReference type="InterPro" id="IPR006638">
    <property type="entry name" value="Elp3/MiaA/NifB-like_rSAM"/>
</dbReference>
<dbReference type="GO" id="GO:0051539">
    <property type="term" value="F:4 iron, 4 sulfur cluster binding"/>
    <property type="evidence" value="ECO:0007669"/>
    <property type="project" value="UniProtKB-KW"/>
</dbReference>
<dbReference type="PANTHER" id="PTHR11918:SF45">
    <property type="entry name" value="THREONYLCARBAMOYLADENOSINE TRNA METHYLTHIOTRANSFERASE"/>
    <property type="match status" value="1"/>
</dbReference>
<keyword evidence="20" id="KW-1185">Reference proteome</keyword>
<comment type="catalytic activity">
    <reaction evidence="13">
        <text>N(6)-L-threonylcarbamoyladenosine(37) in tRNA + (sulfur carrier)-SH + AH2 + 2 S-adenosyl-L-methionine = 2-methylsulfanyl-N(6)-L-threonylcarbamoyladenosine(37) in tRNA + (sulfur carrier)-H + 5'-deoxyadenosine + L-methionine + A + S-adenosyl-L-homocysteine + 2 H(+)</text>
        <dbReference type="Rhea" id="RHEA:37075"/>
        <dbReference type="Rhea" id="RHEA-COMP:10163"/>
        <dbReference type="Rhea" id="RHEA-COMP:11092"/>
        <dbReference type="Rhea" id="RHEA-COMP:14737"/>
        <dbReference type="Rhea" id="RHEA-COMP:14739"/>
        <dbReference type="ChEBI" id="CHEBI:13193"/>
        <dbReference type="ChEBI" id="CHEBI:15378"/>
        <dbReference type="ChEBI" id="CHEBI:17319"/>
        <dbReference type="ChEBI" id="CHEBI:17499"/>
        <dbReference type="ChEBI" id="CHEBI:29917"/>
        <dbReference type="ChEBI" id="CHEBI:57844"/>
        <dbReference type="ChEBI" id="CHEBI:57856"/>
        <dbReference type="ChEBI" id="CHEBI:59789"/>
        <dbReference type="ChEBI" id="CHEBI:64428"/>
        <dbReference type="ChEBI" id="CHEBI:74418"/>
        <dbReference type="ChEBI" id="CHEBI:74420"/>
        <dbReference type="EC" id="2.8.4.5"/>
    </reaction>
</comment>
<feature type="domain" description="Radical SAM core" evidence="18">
    <location>
        <begin position="140"/>
        <end position="369"/>
    </location>
</feature>
<name>K0AZW9_GOTA9</name>
<evidence type="ECO:0000259" key="18">
    <source>
        <dbReference type="PROSITE" id="PS51918"/>
    </source>
</evidence>
<dbReference type="RefSeq" id="WP_014967965.1">
    <property type="nucleotide sequence ID" value="NC_018664.1"/>
</dbReference>
<dbReference type="NCBIfam" id="TIGR01579">
    <property type="entry name" value="MiaB-like-C"/>
    <property type="match status" value="1"/>
</dbReference>
<dbReference type="SFLD" id="SFLDG01061">
    <property type="entry name" value="methylthiotransferase"/>
    <property type="match status" value="1"/>
</dbReference>
<dbReference type="InterPro" id="IPR002792">
    <property type="entry name" value="TRAM_dom"/>
</dbReference>
<dbReference type="AlphaFoldDB" id="K0AZW9"/>
<dbReference type="Gene3D" id="3.40.50.12160">
    <property type="entry name" value="Methylthiotransferase, N-terminal domain"/>
    <property type="match status" value="1"/>
</dbReference>
<dbReference type="Proteomes" id="UP000006094">
    <property type="component" value="Chromosome"/>
</dbReference>
<evidence type="ECO:0000256" key="14">
    <source>
        <dbReference type="ARBA" id="ARBA00061574"/>
    </source>
</evidence>
<keyword evidence="8" id="KW-0819">tRNA processing</keyword>
<gene>
    <name evidence="19" type="ordered locus">Curi_c18220</name>
</gene>
<dbReference type="eggNOG" id="COG0621">
    <property type="taxonomic scope" value="Bacteria"/>
</dbReference>
<dbReference type="EMBL" id="CP003326">
    <property type="protein sequence ID" value="AFS78829.1"/>
    <property type="molecule type" value="Genomic_DNA"/>
</dbReference>
<evidence type="ECO:0000259" key="16">
    <source>
        <dbReference type="PROSITE" id="PS50926"/>
    </source>
</evidence>
<evidence type="ECO:0000256" key="10">
    <source>
        <dbReference type="ARBA" id="ARBA00023004"/>
    </source>
</evidence>
<comment type="function">
    <text evidence="2">Catalyzes the methylthiolation of N6-threonylcarbamoyladenosine (t(6)A), leading to the formation of 2-methylthio-N6-threonylcarbamoyladenosine (ms(2)t(6)A) at position 37 in tRNAs that read codons beginning with adenine.</text>
</comment>
<dbReference type="PANTHER" id="PTHR11918">
    <property type="entry name" value="RADICAL SAM PROTEINS"/>
    <property type="match status" value="1"/>
</dbReference>
<dbReference type="PROSITE" id="PS50926">
    <property type="entry name" value="TRAM"/>
    <property type="match status" value="1"/>
</dbReference>
<dbReference type="SMART" id="SM00729">
    <property type="entry name" value="Elp3"/>
    <property type="match status" value="1"/>
</dbReference>
<dbReference type="SFLD" id="SFLDF00295">
    <property type="entry name" value="threonylcarbamoyladenosine_tRN"/>
    <property type="match status" value="1"/>
</dbReference>
<dbReference type="FunFam" id="3.40.50.12160:FF:000004">
    <property type="entry name" value="Threonylcarbamoyladenosine tRNA methylthiotransferase MtaB"/>
    <property type="match status" value="1"/>
</dbReference>
<dbReference type="SUPFAM" id="SSF102114">
    <property type="entry name" value="Radical SAM enzymes"/>
    <property type="match status" value="1"/>
</dbReference>
<evidence type="ECO:0000259" key="17">
    <source>
        <dbReference type="PROSITE" id="PS51449"/>
    </source>
</evidence>
<accession>K0AZW9</accession>
<evidence type="ECO:0000256" key="4">
    <source>
        <dbReference type="ARBA" id="ARBA00022485"/>
    </source>
</evidence>
<evidence type="ECO:0000256" key="8">
    <source>
        <dbReference type="ARBA" id="ARBA00022694"/>
    </source>
</evidence>
<evidence type="ECO:0000256" key="11">
    <source>
        <dbReference type="ARBA" id="ARBA00023014"/>
    </source>
</evidence>
<evidence type="ECO:0000256" key="2">
    <source>
        <dbReference type="ARBA" id="ARBA00002399"/>
    </source>
</evidence>
<dbReference type="InterPro" id="IPR006467">
    <property type="entry name" value="MiaB-like_bact"/>
</dbReference>
<dbReference type="OrthoDB" id="9805215at2"/>
<organism evidence="19 20">
    <name type="scientific">Gottschalkia acidurici (strain ATCC 7906 / DSM 604 / BCRC 14475 / CIP 104303 / KCTC 5404 / NCIMB 10678 / 9a)</name>
    <name type="common">Clostridium acidurici</name>
    <dbReference type="NCBI Taxonomy" id="1128398"/>
    <lineage>
        <taxon>Bacteria</taxon>
        <taxon>Bacillati</taxon>
        <taxon>Bacillota</taxon>
        <taxon>Tissierellia</taxon>
        <taxon>Tissierellales</taxon>
        <taxon>Gottschalkiaceae</taxon>
        <taxon>Gottschalkia</taxon>
    </lineage>
</organism>
<dbReference type="InterPro" id="IPR023404">
    <property type="entry name" value="rSAM_horseshoe"/>
</dbReference>
<dbReference type="InterPro" id="IPR020612">
    <property type="entry name" value="Methylthiotransferase_CS"/>
</dbReference>
<dbReference type="PATRIC" id="fig|1128398.3.peg.1872"/>
<keyword evidence="5" id="KW-0963">Cytoplasm</keyword>
<dbReference type="GO" id="GO:0046872">
    <property type="term" value="F:metal ion binding"/>
    <property type="evidence" value="ECO:0007669"/>
    <property type="project" value="UniProtKB-KW"/>
</dbReference>
<sequence length="434" mass="49908">MEKRVAFYTLGCKVNQYETEAMIELFLKNNYEIVSEEDFADVYVINTCTVTNLSDKKSRQFIRRCRGKNENAVIAVVGCYSQVSPEEVAKIEEVDVILGTDNRSKIVEICEEFIQNKNRVNLVSDIMKIRNFEEIGIEEVEGKTRAFLKIQDGCNQYCSYCIIPYARGSIRSRELDNIVMEVERLAKNGFKEVVLTGIHISSYGKDLGTEGLIEVIERINRVNGIERIRLGSLEPTLVTDNFMERLSKLDKLCNHFHLSLQSGSDTVLKRMNRKYTSSEYREIVKIIRGHMDNVAFTTDIIVGFPGETEEEFKETFDFIKEIGFSKVHVFQYSPRKGTPAAKMKEQINGNIKHDRSKKLIELSEYLTKEFNKMFIGKDMDVLFEEKSKLKKGYIEGYTTNYIRVLAPGDDNLEGQIQSVNIECLHEDSLIGNMR</sequence>
<keyword evidence="11" id="KW-0411">Iron-sulfur</keyword>
<evidence type="ECO:0000313" key="19">
    <source>
        <dbReference type="EMBL" id="AFS78829.1"/>
    </source>
</evidence>
<dbReference type="PROSITE" id="PS51449">
    <property type="entry name" value="MTTASE_N"/>
    <property type="match status" value="1"/>
</dbReference>
<dbReference type="EC" id="2.8.4.5" evidence="3"/>
<dbReference type="SFLD" id="SFLDS00029">
    <property type="entry name" value="Radical_SAM"/>
    <property type="match status" value="1"/>
</dbReference>
<evidence type="ECO:0000256" key="5">
    <source>
        <dbReference type="ARBA" id="ARBA00022490"/>
    </source>
</evidence>
<keyword evidence="9" id="KW-0479">Metal-binding</keyword>
<keyword evidence="7" id="KW-0949">S-adenosyl-L-methionine</keyword>
<evidence type="ECO:0000256" key="3">
    <source>
        <dbReference type="ARBA" id="ARBA00013273"/>
    </source>
</evidence>
<dbReference type="Pfam" id="PF04055">
    <property type="entry name" value="Radical_SAM"/>
    <property type="match status" value="1"/>
</dbReference>
<feature type="domain" description="MTTase N-terminal" evidence="17">
    <location>
        <begin position="3"/>
        <end position="115"/>
    </location>
</feature>
<dbReference type="InterPro" id="IPR038135">
    <property type="entry name" value="Methylthiotransferase_N_sf"/>
</dbReference>
<keyword evidence="4" id="KW-0004">4Fe-4S</keyword>
<proteinExistence type="inferred from homology"/>
<reference evidence="19 20" key="1">
    <citation type="journal article" date="2012" name="PLoS ONE">
        <title>The purine-utilizing bacterium Clostridium acidurici 9a: a genome-guided metabolic reconsideration.</title>
        <authorList>
            <person name="Hartwich K."/>
            <person name="Poehlein A."/>
            <person name="Daniel R."/>
        </authorList>
    </citation>
    <scope>NUCLEOTIDE SEQUENCE [LARGE SCALE GENOMIC DNA]</scope>
    <source>
        <strain evidence="20">ATCC 7906 / DSM 604 / BCRC 14475 / CIP 104303 / KCTC 5404 / NCIMB 10678 / 9a</strain>
    </source>
</reference>
<dbReference type="STRING" id="1128398.Curi_c18220"/>
<dbReference type="Pfam" id="PF00919">
    <property type="entry name" value="UPF0004"/>
    <property type="match status" value="1"/>
</dbReference>
<keyword evidence="6" id="KW-0808">Transferase</keyword>
<comment type="similarity">
    <text evidence="14">Belongs to the methylthiotransferase family. MtaB subfamily.</text>
</comment>
<evidence type="ECO:0000256" key="6">
    <source>
        <dbReference type="ARBA" id="ARBA00022679"/>
    </source>
</evidence>
<dbReference type="FunFam" id="3.80.30.20:FF:000001">
    <property type="entry name" value="tRNA-2-methylthio-N(6)-dimethylallyladenosine synthase 2"/>
    <property type="match status" value="1"/>
</dbReference>
<evidence type="ECO:0000256" key="7">
    <source>
        <dbReference type="ARBA" id="ARBA00022691"/>
    </source>
</evidence>
<evidence type="ECO:0000256" key="13">
    <source>
        <dbReference type="ARBA" id="ARBA00051661"/>
    </source>
</evidence>
<dbReference type="Gene3D" id="3.80.30.20">
    <property type="entry name" value="tm_1862 like domain"/>
    <property type="match status" value="1"/>
</dbReference>
<evidence type="ECO:0000313" key="20">
    <source>
        <dbReference type="Proteomes" id="UP000006094"/>
    </source>
</evidence>
<dbReference type="InterPro" id="IPR058240">
    <property type="entry name" value="rSAM_sf"/>
</dbReference>
<dbReference type="CDD" id="cd01335">
    <property type="entry name" value="Radical_SAM"/>
    <property type="match status" value="1"/>
</dbReference>
<evidence type="ECO:0000256" key="12">
    <source>
        <dbReference type="ARBA" id="ARBA00031213"/>
    </source>
</evidence>
<dbReference type="InterPro" id="IPR013848">
    <property type="entry name" value="Methylthiotransferase_N"/>
</dbReference>
<dbReference type="GO" id="GO:0035598">
    <property type="term" value="F:tRNA (N(6)-L-threonylcarbamoyladenosine(37)-C(2))-methylthiotransferase activity"/>
    <property type="evidence" value="ECO:0007669"/>
    <property type="project" value="UniProtKB-EC"/>
</dbReference>
<dbReference type="PROSITE" id="PS51918">
    <property type="entry name" value="RADICAL_SAM"/>
    <property type="match status" value="1"/>
</dbReference>
<dbReference type="NCBIfam" id="TIGR00089">
    <property type="entry name" value="MiaB/RimO family radical SAM methylthiotransferase"/>
    <property type="match status" value="1"/>
</dbReference>